<dbReference type="CDD" id="cd19143">
    <property type="entry name" value="AKR_AKR6C1_2"/>
    <property type="match status" value="1"/>
</dbReference>
<evidence type="ECO:0000256" key="3">
    <source>
        <dbReference type="ARBA" id="ARBA00023002"/>
    </source>
</evidence>
<dbReference type="PANTHER" id="PTHR43150:SF2">
    <property type="entry name" value="HYPERKINETIC, ISOFORM M"/>
    <property type="match status" value="1"/>
</dbReference>
<dbReference type="PANTHER" id="PTHR43150">
    <property type="entry name" value="HYPERKINETIC, ISOFORM M"/>
    <property type="match status" value="1"/>
</dbReference>
<dbReference type="GO" id="GO:0016491">
    <property type="term" value="F:oxidoreductase activity"/>
    <property type="evidence" value="ECO:0007669"/>
    <property type="project" value="UniProtKB-KW"/>
</dbReference>
<proteinExistence type="inferred from homology"/>
<evidence type="ECO:0000259" key="4">
    <source>
        <dbReference type="Pfam" id="PF00248"/>
    </source>
</evidence>
<dbReference type="InterPro" id="IPR023210">
    <property type="entry name" value="NADP_OxRdtase_dom"/>
</dbReference>
<dbReference type="EMBL" id="CENE01000004">
    <property type="protein sequence ID" value="CEQ39785.1"/>
    <property type="molecule type" value="Genomic_DNA"/>
</dbReference>
<protein>
    <submittedName>
        <fullName evidence="5">SPOSA6832_01335-mRNA-1:cds</fullName>
    </submittedName>
</protein>
<organism evidence="5 6">
    <name type="scientific">Sporidiobolus salmonicolor</name>
    <name type="common">Yeast-like fungus</name>
    <name type="synonym">Sporobolomyces salmonicolor</name>
    <dbReference type="NCBI Taxonomy" id="5005"/>
    <lineage>
        <taxon>Eukaryota</taxon>
        <taxon>Fungi</taxon>
        <taxon>Dikarya</taxon>
        <taxon>Basidiomycota</taxon>
        <taxon>Pucciniomycotina</taxon>
        <taxon>Microbotryomycetes</taxon>
        <taxon>Sporidiobolales</taxon>
        <taxon>Sporidiobolaceae</taxon>
        <taxon>Sporobolomyces</taxon>
    </lineage>
</organism>
<gene>
    <name evidence="5" type="primary">SPOSA6832_01335</name>
</gene>
<dbReference type="InterPro" id="IPR005399">
    <property type="entry name" value="K_chnl_volt-dep_bsu_KCNAB-rel"/>
</dbReference>
<evidence type="ECO:0000256" key="1">
    <source>
        <dbReference type="ARBA" id="ARBA00006515"/>
    </source>
</evidence>
<dbReference type="SUPFAM" id="SSF51430">
    <property type="entry name" value="NAD(P)-linked oxidoreductase"/>
    <property type="match status" value="1"/>
</dbReference>
<dbReference type="InterPro" id="IPR036812">
    <property type="entry name" value="NAD(P)_OxRdtase_dom_sf"/>
</dbReference>
<dbReference type="Pfam" id="PF00248">
    <property type="entry name" value="Aldo_ket_red"/>
    <property type="match status" value="1"/>
</dbReference>
<dbReference type="Proteomes" id="UP000243876">
    <property type="component" value="Unassembled WGS sequence"/>
</dbReference>
<accession>A0A0D6EJJ6</accession>
<feature type="domain" description="NADP-dependent oxidoreductase" evidence="4">
    <location>
        <begin position="37"/>
        <end position="373"/>
    </location>
</feature>
<keyword evidence="2" id="KW-0521">NADP</keyword>
<dbReference type="AlphaFoldDB" id="A0A0D6EJJ6"/>
<keyword evidence="3" id="KW-0560">Oxidoreductase</keyword>
<evidence type="ECO:0000313" key="5">
    <source>
        <dbReference type="EMBL" id="CEQ39785.1"/>
    </source>
</evidence>
<keyword evidence="6" id="KW-1185">Reference proteome</keyword>
<dbReference type="Gene3D" id="3.20.20.100">
    <property type="entry name" value="NADP-dependent oxidoreductase domain"/>
    <property type="match status" value="1"/>
</dbReference>
<name>A0A0D6EJJ6_SPOSA</name>
<reference evidence="6" key="1">
    <citation type="submission" date="2015-02" db="EMBL/GenBank/DDBJ databases">
        <authorList>
            <person name="Gon?alves P."/>
        </authorList>
    </citation>
    <scope>NUCLEOTIDE SEQUENCE [LARGE SCALE GENOMIC DNA]</scope>
</reference>
<evidence type="ECO:0000313" key="6">
    <source>
        <dbReference type="Proteomes" id="UP000243876"/>
    </source>
</evidence>
<evidence type="ECO:0000256" key="2">
    <source>
        <dbReference type="ARBA" id="ARBA00022857"/>
    </source>
</evidence>
<sequence length="386" mass="43035">MVYEYDPKNMIFRPLGRTGLRVSVLSYGGWLTVGDPVKDLIKTALDHGVNFLDNAEVYANGQSEIEMGRVLRELDVDRSQLVISTKVFFGTGKSDPNQKGLSRKHIIEGTKASLKRLQLDYVDVVFAHRPDYGTPMEETTKMGVTRDAFGRSESAGGRTDGTLASIQVRAFNWLIDQGLAFYWGTSEWTAAQIEEASRLLDQKPLRSLGLVGPCVEQPQYSMLHREKFEVQYNELFSKHGYGTTIWSPLAGGMLSGKYNDGIPEDSRFKTNPEFYKDIIKELESSAGKAKIDKMRKLDALAKRLGASNQAALALAWCIKNPNVSYVTFTVVPYSPPSVILGATKPEQLVHNFEALDVVPKLTDEVMDEIEKILDNKPTLLPTYGRA</sequence>
<dbReference type="OrthoDB" id="1720422at2759"/>
<comment type="similarity">
    <text evidence="1">Belongs to the shaker potassium channel beta subunit family.</text>
</comment>